<evidence type="ECO:0000313" key="12">
    <source>
        <dbReference type="EMBL" id="KZL20464.1"/>
    </source>
</evidence>
<dbReference type="EMBL" id="LMCB01000008">
    <property type="protein sequence ID" value="KZL20464.1"/>
    <property type="molecule type" value="Genomic_DNA"/>
</dbReference>
<keyword evidence="4" id="KW-0963">Cytoplasm</keyword>
<keyword evidence="5" id="KW-0819">tRNA processing</keyword>
<evidence type="ECO:0000256" key="9">
    <source>
        <dbReference type="ARBA" id="ARBA00022842"/>
    </source>
</evidence>
<dbReference type="Proteomes" id="UP000076577">
    <property type="component" value="Unassembled WGS sequence"/>
</dbReference>
<dbReference type="SUPFAM" id="SSF52540">
    <property type="entry name" value="P-loop containing nucleoside triphosphate hydrolases"/>
    <property type="match status" value="1"/>
</dbReference>
<reference evidence="12 13" key="1">
    <citation type="journal article" date="2016" name="Front. Microbiol.">
        <title>Comparative Genomic Analysis Reveals a Diverse Repertoire of Genes Involved in Prokaryote-Eukaryote Interactions within the Pseudovibrio Genus.</title>
        <authorList>
            <person name="Romano S."/>
            <person name="Fernandez-Guerra A."/>
            <person name="Reen F.J."/>
            <person name="Glockner F.O."/>
            <person name="Crowley S.P."/>
            <person name="O'Sullivan O."/>
            <person name="Cotter P.D."/>
            <person name="Adams C."/>
            <person name="Dobson A.D."/>
            <person name="O'Gara F."/>
        </authorList>
    </citation>
    <scope>NUCLEOTIDE SEQUENCE [LARGE SCALE GENOMIC DNA]</scope>
    <source>
        <strain evidence="12 13">Ad2</strain>
    </source>
</reference>
<keyword evidence="9" id="KW-0460">Magnesium</keyword>
<evidence type="ECO:0000256" key="4">
    <source>
        <dbReference type="ARBA" id="ARBA00022490"/>
    </source>
</evidence>
<dbReference type="GO" id="GO:0005737">
    <property type="term" value="C:cytoplasm"/>
    <property type="evidence" value="ECO:0007669"/>
    <property type="project" value="UniProtKB-SubCell"/>
</dbReference>
<dbReference type="PATRIC" id="fig|989403.3.peg.1488"/>
<dbReference type="InterPro" id="IPR002575">
    <property type="entry name" value="Aminoglycoside_PTrfase"/>
</dbReference>
<evidence type="ECO:0000256" key="1">
    <source>
        <dbReference type="ARBA" id="ARBA00004496"/>
    </source>
</evidence>
<evidence type="ECO:0000259" key="11">
    <source>
        <dbReference type="Pfam" id="PF01636"/>
    </source>
</evidence>
<evidence type="ECO:0000256" key="7">
    <source>
        <dbReference type="ARBA" id="ARBA00022741"/>
    </source>
</evidence>
<evidence type="ECO:0000256" key="10">
    <source>
        <dbReference type="ARBA" id="ARBA00032441"/>
    </source>
</evidence>
<dbReference type="OrthoDB" id="9809275at2"/>
<evidence type="ECO:0000256" key="3">
    <source>
        <dbReference type="ARBA" id="ARBA00019010"/>
    </source>
</evidence>
<protein>
    <recommendedName>
        <fullName evidence="3">tRNA threonylcarbamoyladenosine biosynthesis protein TsaE</fullName>
    </recommendedName>
    <alternativeName>
        <fullName evidence="10">t(6)A37 threonylcarbamoyladenosine biosynthesis protein TsaE</fullName>
    </alternativeName>
</protein>
<dbReference type="Gene3D" id="3.90.1200.10">
    <property type="match status" value="1"/>
</dbReference>
<dbReference type="SUPFAM" id="SSF56112">
    <property type="entry name" value="Protein kinase-like (PK-like)"/>
    <property type="match status" value="1"/>
</dbReference>
<dbReference type="GO" id="GO:0002949">
    <property type="term" value="P:tRNA threonylcarbamoyladenosine modification"/>
    <property type="evidence" value="ECO:0007669"/>
    <property type="project" value="InterPro"/>
</dbReference>
<dbReference type="PANTHER" id="PTHR33540:SF2">
    <property type="entry name" value="TRNA THREONYLCARBAMOYLADENOSINE BIOSYNTHESIS PROTEIN TSAE"/>
    <property type="match status" value="1"/>
</dbReference>
<feature type="domain" description="Aminoglycoside phosphotransferase" evidence="11">
    <location>
        <begin position="171"/>
        <end position="419"/>
    </location>
</feature>
<dbReference type="InterPro" id="IPR003442">
    <property type="entry name" value="T6A_TsaE"/>
</dbReference>
<evidence type="ECO:0000256" key="6">
    <source>
        <dbReference type="ARBA" id="ARBA00022723"/>
    </source>
</evidence>
<comment type="subcellular location">
    <subcellularLocation>
        <location evidence="1">Cytoplasm</location>
    </subcellularLocation>
</comment>
<dbReference type="GO" id="GO:0046872">
    <property type="term" value="F:metal ion binding"/>
    <property type="evidence" value="ECO:0007669"/>
    <property type="project" value="UniProtKB-KW"/>
</dbReference>
<name>A0A165ZZK8_9HYPH</name>
<keyword evidence="13" id="KW-1185">Reference proteome</keyword>
<evidence type="ECO:0000256" key="5">
    <source>
        <dbReference type="ARBA" id="ARBA00022694"/>
    </source>
</evidence>
<evidence type="ECO:0000256" key="8">
    <source>
        <dbReference type="ARBA" id="ARBA00022840"/>
    </source>
</evidence>
<accession>A0A165ZZK8</accession>
<dbReference type="Gene3D" id="3.40.50.300">
    <property type="entry name" value="P-loop containing nucleotide triphosphate hydrolases"/>
    <property type="match status" value="1"/>
</dbReference>
<dbReference type="Pfam" id="PF01636">
    <property type="entry name" value="APH"/>
    <property type="match status" value="1"/>
</dbReference>
<dbReference type="Pfam" id="PF02367">
    <property type="entry name" value="TsaE"/>
    <property type="match status" value="1"/>
</dbReference>
<dbReference type="PANTHER" id="PTHR33540">
    <property type="entry name" value="TRNA THREONYLCARBAMOYLADENOSINE BIOSYNTHESIS PROTEIN TSAE"/>
    <property type="match status" value="1"/>
</dbReference>
<comment type="caution">
    <text evidence="12">The sequence shown here is derived from an EMBL/GenBank/DDBJ whole genome shotgun (WGS) entry which is preliminary data.</text>
</comment>
<dbReference type="GO" id="GO:0005524">
    <property type="term" value="F:ATP binding"/>
    <property type="evidence" value="ECO:0007669"/>
    <property type="project" value="UniProtKB-KW"/>
</dbReference>
<gene>
    <name evidence="12" type="primary">tsaE</name>
    <name evidence="12" type="ORF">PsAD2_01395</name>
</gene>
<dbReference type="STRING" id="989403.SAMN05421798_102554"/>
<dbReference type="NCBIfam" id="TIGR00150">
    <property type="entry name" value="T6A_YjeE"/>
    <property type="match status" value="1"/>
</dbReference>
<dbReference type="AlphaFoldDB" id="A0A165ZZK8"/>
<organism evidence="12 13">
    <name type="scientific">Pseudovibrio axinellae</name>
    <dbReference type="NCBI Taxonomy" id="989403"/>
    <lineage>
        <taxon>Bacteria</taxon>
        <taxon>Pseudomonadati</taxon>
        <taxon>Pseudomonadota</taxon>
        <taxon>Alphaproteobacteria</taxon>
        <taxon>Hyphomicrobiales</taxon>
        <taxon>Stappiaceae</taxon>
        <taxon>Pseudovibrio</taxon>
    </lineage>
</organism>
<evidence type="ECO:0000313" key="13">
    <source>
        <dbReference type="Proteomes" id="UP000076577"/>
    </source>
</evidence>
<keyword evidence="6" id="KW-0479">Metal-binding</keyword>
<dbReference type="InterPro" id="IPR011009">
    <property type="entry name" value="Kinase-like_dom_sf"/>
</dbReference>
<sequence length="503" mass="56892">MKVLLENQAATELFAADLAELLKEGDVLALSGDLGTGKSTLSRALLRHLAADPDLEVPSPTFTLVQTYELPRMSVAHFDLYRIEEPEELEELGLDEYLETGVALIEWPEMGDKTYWPEALDLKLTEGTKPDSREITLTANCESWKNRLERLNARRALLAKAGWIDAAREHVQGDASSRTYFRLHKNGETIVFMDSPPTGPEPLLASGKTYGETVHRARDITAFIAVGKALADHGFRVAERVAVDADNGLALLEDLGDHTIAENDEAVTERYELAIDELAKLHGCKWEPELECDGKTHQLKQCDFEVLITEAELYLQWYLPHASSEPVTQQMSDEYVAAWKELLAPVLQTEQTLLLRDYHSPNIMWLSEETGLNKLGLIDYQDAMIGPAAYDVASLVYDARVDMSAELQEHLLQRYCNLATKHKHIFDEIEFRKAVAILSLQRNTKILGAFVRLDKQFGKPKYKEMLPRIRNYVRRCFDLLGDVKLKKSYKVILTSNETRQSDS</sequence>
<keyword evidence="8" id="KW-0067">ATP-binding</keyword>
<proteinExistence type="inferred from homology"/>
<keyword evidence="7" id="KW-0547">Nucleotide-binding</keyword>
<comment type="similarity">
    <text evidence="2">Belongs to the TsaE family.</text>
</comment>
<evidence type="ECO:0000256" key="2">
    <source>
        <dbReference type="ARBA" id="ARBA00007599"/>
    </source>
</evidence>
<dbReference type="InterPro" id="IPR027417">
    <property type="entry name" value="P-loop_NTPase"/>
</dbReference>
<dbReference type="RefSeq" id="WP_068004285.1">
    <property type="nucleotide sequence ID" value="NZ_FOFM01000002.1"/>
</dbReference>
<dbReference type="Gene3D" id="3.30.200.20">
    <property type="entry name" value="Phosphorylase Kinase, domain 1"/>
    <property type="match status" value="1"/>
</dbReference>